<evidence type="ECO:0000313" key="3">
    <source>
        <dbReference type="Proteomes" id="UP001150941"/>
    </source>
</evidence>
<evidence type="ECO:0000313" key="2">
    <source>
        <dbReference type="EMBL" id="KAJ5246034.1"/>
    </source>
</evidence>
<dbReference type="SUPFAM" id="SSF50978">
    <property type="entry name" value="WD40 repeat-like"/>
    <property type="match status" value="1"/>
</dbReference>
<organism evidence="2 3">
    <name type="scientific">Penicillium chermesinum</name>
    <dbReference type="NCBI Taxonomy" id="63820"/>
    <lineage>
        <taxon>Eukaryota</taxon>
        <taxon>Fungi</taxon>
        <taxon>Dikarya</taxon>
        <taxon>Ascomycota</taxon>
        <taxon>Pezizomycotina</taxon>
        <taxon>Eurotiomycetes</taxon>
        <taxon>Eurotiomycetidae</taxon>
        <taxon>Eurotiales</taxon>
        <taxon>Aspergillaceae</taxon>
        <taxon>Penicillium</taxon>
    </lineage>
</organism>
<dbReference type="SUPFAM" id="SSF81383">
    <property type="entry name" value="F-box domain"/>
    <property type="match status" value="1"/>
</dbReference>
<dbReference type="EMBL" id="JAPQKS010000002">
    <property type="protein sequence ID" value="KAJ5246034.1"/>
    <property type="molecule type" value="Genomic_DNA"/>
</dbReference>
<dbReference type="RefSeq" id="XP_058333455.1">
    <property type="nucleotide sequence ID" value="XM_058470314.1"/>
</dbReference>
<dbReference type="PROSITE" id="PS50181">
    <property type="entry name" value="FBOX"/>
    <property type="match status" value="1"/>
</dbReference>
<feature type="domain" description="F-box" evidence="1">
    <location>
        <begin position="1"/>
        <end position="48"/>
    </location>
</feature>
<dbReference type="GeneID" id="83197617"/>
<evidence type="ECO:0000259" key="1">
    <source>
        <dbReference type="PROSITE" id="PS50181"/>
    </source>
</evidence>
<keyword evidence="3" id="KW-1185">Reference proteome</keyword>
<dbReference type="Gene3D" id="2.130.10.10">
    <property type="entry name" value="YVTN repeat-like/Quinoprotein amine dehydrogenase"/>
    <property type="match status" value="1"/>
</dbReference>
<sequence>MLDQLPSEIIVHLALYIPSLKSLTSLSRTCRRLRNIFIAEESAIFRTFVLNRFSGTPTPPFWKDAACALAARSRALDRLGLIGRFVPPSEKAIRIGTKESSRLDNPTLGYKPSIDSYEVWNGESWADRKEVLAWGAGHQLVMRVKKSGRKAQEQWAVFNDVERPSSYDDICGVHLLEAEMNGKDMDIENLIFGRCRGELVHAALSPDDASYEYKHVFNTRGHLLDQTDLYGNILTAHLDDGSIVFYQIDGDEKQVDPFEIIPEGEGAAARNRYSKLLSPDRVAVSAVKISNALLISTITPDGLHEEREIGTKFLDPEEELRASPHASVSAIAPLNTHALSGAPGDVFIAAWGDRSIRLHDLRSPHAFGGIYRDSIDLSLIYTVHPFGHNRFLAGASGDAVLKIFDLRMTNSYDYLEARSKPQKTGLGYGPQRDFSLFLSAHPSIVTPRQFTRVHQAGAYRGAIYSMSSPSPSSPTVYTGITDGVIRLDFASTDDLTGPAQGWYDYNLDLGVDTGQPPDSAGTNKVLRMAGYERPDPDAVTFTSKLRKQHGSWYPESKFIHNEVVTGWDRRWELQEKPGAWRRPAYQ</sequence>
<reference evidence="2" key="1">
    <citation type="submission" date="2022-11" db="EMBL/GenBank/DDBJ databases">
        <authorList>
            <person name="Petersen C."/>
        </authorList>
    </citation>
    <scope>NUCLEOTIDE SEQUENCE</scope>
    <source>
        <strain evidence="2">IBT 19713</strain>
    </source>
</reference>
<dbReference type="OrthoDB" id="1259151at2759"/>
<dbReference type="AlphaFoldDB" id="A0A9W9PFS6"/>
<reference evidence="2" key="2">
    <citation type="journal article" date="2023" name="IMA Fungus">
        <title>Comparative genomic study of the Penicillium genus elucidates a diverse pangenome and 15 lateral gene transfer events.</title>
        <authorList>
            <person name="Petersen C."/>
            <person name="Sorensen T."/>
            <person name="Nielsen M.R."/>
            <person name="Sondergaard T.E."/>
            <person name="Sorensen J.L."/>
            <person name="Fitzpatrick D.A."/>
            <person name="Frisvad J.C."/>
            <person name="Nielsen K.L."/>
        </authorList>
    </citation>
    <scope>NUCLEOTIDE SEQUENCE</scope>
    <source>
        <strain evidence="2">IBT 19713</strain>
    </source>
</reference>
<dbReference type="InterPro" id="IPR036322">
    <property type="entry name" value="WD40_repeat_dom_sf"/>
</dbReference>
<proteinExistence type="predicted"/>
<accession>A0A9W9PFS6</accession>
<name>A0A9W9PFS6_9EURO</name>
<dbReference type="InterPro" id="IPR015943">
    <property type="entry name" value="WD40/YVTN_repeat-like_dom_sf"/>
</dbReference>
<dbReference type="InterPro" id="IPR036047">
    <property type="entry name" value="F-box-like_dom_sf"/>
</dbReference>
<dbReference type="InterPro" id="IPR001810">
    <property type="entry name" value="F-box_dom"/>
</dbReference>
<dbReference type="CDD" id="cd09917">
    <property type="entry name" value="F-box_SF"/>
    <property type="match status" value="1"/>
</dbReference>
<comment type="caution">
    <text evidence="2">The sequence shown here is derived from an EMBL/GenBank/DDBJ whole genome shotgun (WGS) entry which is preliminary data.</text>
</comment>
<protein>
    <recommendedName>
        <fullName evidence="1">F-box domain-containing protein</fullName>
    </recommendedName>
</protein>
<gene>
    <name evidence="2" type="ORF">N7468_001017</name>
</gene>
<dbReference type="Proteomes" id="UP001150941">
    <property type="component" value="Unassembled WGS sequence"/>
</dbReference>